<dbReference type="Proteomes" id="UP000521199">
    <property type="component" value="Unassembled WGS sequence"/>
</dbReference>
<dbReference type="RefSeq" id="WP_183961357.1">
    <property type="nucleotide sequence ID" value="NZ_JACHHP010000004.1"/>
</dbReference>
<proteinExistence type="predicted"/>
<reference evidence="1 2" key="1">
    <citation type="submission" date="2020-08" db="EMBL/GenBank/DDBJ databases">
        <title>Genomic Encyclopedia of Type Strains, Phase IV (KMG-IV): sequencing the most valuable type-strain genomes for metagenomic binning, comparative biology and taxonomic classification.</title>
        <authorList>
            <person name="Goeker M."/>
        </authorList>
    </citation>
    <scope>NUCLEOTIDE SEQUENCE [LARGE SCALE GENOMIC DNA]</scope>
    <source>
        <strain evidence="1 2">DSM 24163</strain>
    </source>
</reference>
<organism evidence="1 2">
    <name type="scientific">Chiayiivirga flava</name>
    <dbReference type="NCBI Taxonomy" id="659595"/>
    <lineage>
        <taxon>Bacteria</taxon>
        <taxon>Pseudomonadati</taxon>
        <taxon>Pseudomonadota</taxon>
        <taxon>Gammaproteobacteria</taxon>
        <taxon>Lysobacterales</taxon>
        <taxon>Lysobacteraceae</taxon>
        <taxon>Chiayiivirga</taxon>
    </lineage>
</organism>
<dbReference type="SUPFAM" id="SSF144064">
    <property type="entry name" value="Heme iron utilization protein-like"/>
    <property type="match status" value="1"/>
</dbReference>
<accession>A0A7W8FZT8</accession>
<dbReference type="EMBL" id="JACHHP010000004">
    <property type="protein sequence ID" value="MBB5208807.1"/>
    <property type="molecule type" value="Genomic_DNA"/>
</dbReference>
<comment type="caution">
    <text evidence="1">The sequence shown here is derived from an EMBL/GenBank/DDBJ whole genome shotgun (WGS) entry which is preliminary data.</text>
</comment>
<gene>
    <name evidence="1" type="ORF">HNQ52_002357</name>
</gene>
<evidence type="ECO:0008006" key="3">
    <source>
        <dbReference type="Google" id="ProtNLM"/>
    </source>
</evidence>
<keyword evidence="2" id="KW-1185">Reference proteome</keyword>
<sequence>MGSVAPTHLRVLSPPATGATPCRWLWLGDALADLGVVLYVYAQRESRTWLAPQAPWPARRELVGLVAAERVVASVAVDSDGPHECLRFLDTDGDTLASLWLLPDSDFLAWETLLAALPGDAIVRERGRREAPMRTSSARVLRLQRARVGGVDLLDAQTPARLSVLGLACARRFALAEHATLEPLPHDCCCQRAAALA</sequence>
<dbReference type="AlphaFoldDB" id="A0A7W8FZT8"/>
<evidence type="ECO:0000313" key="2">
    <source>
        <dbReference type="Proteomes" id="UP000521199"/>
    </source>
</evidence>
<evidence type="ECO:0000313" key="1">
    <source>
        <dbReference type="EMBL" id="MBB5208807.1"/>
    </source>
</evidence>
<protein>
    <recommendedName>
        <fullName evidence="3">Hemin transport protein</fullName>
    </recommendedName>
</protein>
<name>A0A7W8FZT8_9GAMM</name>